<comment type="caution">
    <text evidence="1">The sequence shown here is derived from an EMBL/GenBank/DDBJ whole genome shotgun (WGS) entry which is preliminary data.</text>
</comment>
<organism evidence="1 2">
    <name type="scientific">Filobasidium floriforme</name>
    <dbReference type="NCBI Taxonomy" id="5210"/>
    <lineage>
        <taxon>Eukaryota</taxon>
        <taxon>Fungi</taxon>
        <taxon>Dikarya</taxon>
        <taxon>Basidiomycota</taxon>
        <taxon>Agaricomycotina</taxon>
        <taxon>Tremellomycetes</taxon>
        <taxon>Filobasidiales</taxon>
        <taxon>Filobasidiaceae</taxon>
        <taxon>Filobasidium</taxon>
    </lineage>
</organism>
<dbReference type="Proteomes" id="UP000812966">
    <property type="component" value="Unassembled WGS sequence"/>
</dbReference>
<protein>
    <submittedName>
        <fullName evidence="1">Uncharacterized protein</fullName>
    </submittedName>
</protein>
<evidence type="ECO:0000313" key="1">
    <source>
        <dbReference type="EMBL" id="KAG7531986.1"/>
    </source>
</evidence>
<dbReference type="EMBL" id="JABELV010000077">
    <property type="protein sequence ID" value="KAG7531986.1"/>
    <property type="molecule type" value="Genomic_DNA"/>
</dbReference>
<sequence length="234" mass="26860">MVLTLRTDHDCRRDTIWTSISLAPHDIRLEQPRPTFTIGFNSPEPVKTGSIRQKRSRPRPEIVSFTATRDYSDRDVIQEMIRQAGANSIPHVNQAYPELIYPFFCFQVEPHTSSAHVAIDRLALLLPSSIGILKQLRIQAKNPCKLPIIVFRATGVGELWRLYVAHEPEPWHYGIVCNICTIWTGAIQEVNSCNSVEFIWLTERIKRWSLDILRPQMQTWLGQSQPRAPEGDHA</sequence>
<accession>A0A8K0JK52</accession>
<evidence type="ECO:0000313" key="2">
    <source>
        <dbReference type="Proteomes" id="UP000812966"/>
    </source>
</evidence>
<name>A0A8K0JK52_9TREE</name>
<proteinExistence type="predicted"/>
<reference evidence="1" key="1">
    <citation type="submission" date="2020-04" db="EMBL/GenBank/DDBJ databases">
        <title>Analysis of mating type loci in Filobasidium floriforme.</title>
        <authorList>
            <person name="Nowrousian M."/>
        </authorList>
    </citation>
    <scope>NUCLEOTIDE SEQUENCE</scope>
    <source>
        <strain evidence="1">CBS 6242</strain>
    </source>
</reference>
<dbReference type="AlphaFoldDB" id="A0A8K0JK52"/>
<gene>
    <name evidence="1" type="ORF">FFLO_03925</name>
</gene>
<keyword evidence="2" id="KW-1185">Reference proteome</keyword>